<dbReference type="RefSeq" id="WP_182252692.1">
    <property type="nucleotide sequence ID" value="NZ_CP043732.1"/>
</dbReference>
<evidence type="ECO:0000259" key="2">
    <source>
        <dbReference type="Pfam" id="PF00144"/>
    </source>
</evidence>
<dbReference type="SUPFAM" id="SSF56601">
    <property type="entry name" value="beta-lactamase/transpeptidase-like"/>
    <property type="match status" value="1"/>
</dbReference>
<feature type="domain" description="Beta-lactamase-related" evidence="2">
    <location>
        <begin position="15"/>
        <end position="342"/>
    </location>
</feature>
<sequence length="360" mass="38452">MTESADRSERALDELLEQAIAPGAGSAAVLLASVGGRVVAQRALGTTRMWDAPGVATATAAFPVTTETKFDLASVTKAFVATALLTELDVRGLTPSVPLSDYLPEFREGSLRDLTLEHLLTHSAGFQASWDDHEPDPGAERFRRTARPIDRPGAVHRYACLSFIWAGLLATELSGKPHDALVTEHVLRPLGLQHTGYRPDPGEWPRIAATEYDPGRGMVQGEVHDETAFALGGVSGNAGIFGTAPDLLRFAEALRTGEGLRPRVHAWLTEPAPGVPSAESGYRPSYGLRIGEKWCAAAPGPTASHTGFTGTGFFTVPNGEWSFVLLTNRVHPSRDHGSQPELRTPIVAATVQLAERLASS</sequence>
<evidence type="ECO:0000313" key="3">
    <source>
        <dbReference type="EMBL" id="QMU97692.1"/>
    </source>
</evidence>
<dbReference type="InterPro" id="IPR001466">
    <property type="entry name" value="Beta-lactam-related"/>
</dbReference>
<organism evidence="3 4">
    <name type="scientific">Microbacterium esteraromaticum</name>
    <dbReference type="NCBI Taxonomy" id="57043"/>
    <lineage>
        <taxon>Bacteria</taxon>
        <taxon>Bacillati</taxon>
        <taxon>Actinomycetota</taxon>
        <taxon>Actinomycetes</taxon>
        <taxon>Micrococcales</taxon>
        <taxon>Microbacteriaceae</taxon>
        <taxon>Microbacterium</taxon>
    </lineage>
</organism>
<dbReference type="InterPro" id="IPR050789">
    <property type="entry name" value="Diverse_Enzym_Activities"/>
</dbReference>
<name>A0A7D7WG15_9MICO</name>
<keyword evidence="1" id="KW-0378">Hydrolase</keyword>
<dbReference type="PANTHER" id="PTHR43283:SF11">
    <property type="entry name" value="BETA-LACTAMASE-RELATED DOMAIN-CONTAINING PROTEIN"/>
    <property type="match status" value="1"/>
</dbReference>
<dbReference type="Pfam" id="PF00144">
    <property type="entry name" value="Beta-lactamase"/>
    <property type="match status" value="1"/>
</dbReference>
<reference evidence="3 4" key="1">
    <citation type="journal article" date="2020" name="Front. Microbiol.">
        <title>Design of Bacterial Strain-Specific qPCR Assays Using NGS Data and Publicly Available Resources and Its Application to Track Biocontrol Strains.</title>
        <authorList>
            <person name="Hernandez I."/>
            <person name="Sant C."/>
            <person name="Martinez R."/>
            <person name="Fernandez C."/>
        </authorList>
    </citation>
    <scope>NUCLEOTIDE SEQUENCE [LARGE SCALE GENOMIC DNA]</scope>
    <source>
        <strain evidence="3 4">B24</strain>
    </source>
</reference>
<dbReference type="Gene3D" id="3.40.710.10">
    <property type="entry name" value="DD-peptidase/beta-lactamase superfamily"/>
    <property type="match status" value="1"/>
</dbReference>
<dbReference type="InterPro" id="IPR012338">
    <property type="entry name" value="Beta-lactam/transpept-like"/>
</dbReference>
<protein>
    <submittedName>
        <fullName evidence="3">Beta-lactamase family protein</fullName>
    </submittedName>
</protein>
<evidence type="ECO:0000256" key="1">
    <source>
        <dbReference type="ARBA" id="ARBA00022801"/>
    </source>
</evidence>
<dbReference type="GO" id="GO:0016787">
    <property type="term" value="F:hydrolase activity"/>
    <property type="evidence" value="ECO:0007669"/>
    <property type="project" value="UniProtKB-KW"/>
</dbReference>
<dbReference type="Proteomes" id="UP000515708">
    <property type="component" value="Chromosome"/>
</dbReference>
<dbReference type="EMBL" id="CP043732">
    <property type="protein sequence ID" value="QMU97692.1"/>
    <property type="molecule type" value="Genomic_DNA"/>
</dbReference>
<dbReference type="PANTHER" id="PTHR43283">
    <property type="entry name" value="BETA-LACTAMASE-RELATED"/>
    <property type="match status" value="1"/>
</dbReference>
<accession>A0A7D7WG15</accession>
<dbReference type="AlphaFoldDB" id="A0A7D7WG15"/>
<proteinExistence type="predicted"/>
<evidence type="ECO:0000313" key="4">
    <source>
        <dbReference type="Proteomes" id="UP000515708"/>
    </source>
</evidence>
<gene>
    <name evidence="3" type="ORF">FVO59_11040</name>
</gene>